<evidence type="ECO:0000256" key="1">
    <source>
        <dbReference type="SAM" id="MobiDB-lite"/>
    </source>
</evidence>
<proteinExistence type="predicted"/>
<evidence type="ECO:0000313" key="5">
    <source>
        <dbReference type="Proteomes" id="UP001214854"/>
    </source>
</evidence>
<feature type="signal peptide" evidence="2">
    <location>
        <begin position="1"/>
        <end position="28"/>
    </location>
</feature>
<sequence>MLKRLFMAAAAVAVPVLAVPVFVLPAVAQPAPPKPDRLPHPPAFEDIDTNKDGKLTPDEFKAFADTHCGPPKIDANADGKVSLDEFLAPAKAHFAEIDANKNGFIDGDEKPARGEGMRGRQGGKGPGGKGSGGEHRGPPPGACGPK</sequence>
<evidence type="ECO:0000256" key="2">
    <source>
        <dbReference type="SAM" id="SignalP"/>
    </source>
</evidence>
<feature type="region of interest" description="Disordered" evidence="1">
    <location>
        <begin position="98"/>
        <end position="146"/>
    </location>
</feature>
<dbReference type="SUPFAM" id="SSF47473">
    <property type="entry name" value="EF-hand"/>
    <property type="match status" value="1"/>
</dbReference>
<protein>
    <submittedName>
        <fullName evidence="4">EF-hand domain-containing protein</fullName>
    </submittedName>
</protein>
<dbReference type="InterPro" id="IPR011992">
    <property type="entry name" value="EF-hand-dom_pair"/>
</dbReference>
<evidence type="ECO:0000259" key="3">
    <source>
        <dbReference type="PROSITE" id="PS50222"/>
    </source>
</evidence>
<feature type="chain" id="PRO_5045722326" evidence="2">
    <location>
        <begin position="29"/>
        <end position="146"/>
    </location>
</feature>
<reference evidence="4 5" key="1">
    <citation type="submission" date="2023-01" db="EMBL/GenBank/DDBJ databases">
        <title>Novel species of the genus Asticcacaulis isolated from rivers.</title>
        <authorList>
            <person name="Lu H."/>
        </authorList>
    </citation>
    <scope>NUCLEOTIDE SEQUENCE [LARGE SCALE GENOMIC DNA]</scope>
    <source>
        <strain evidence="4 5">BYS171W</strain>
    </source>
</reference>
<dbReference type="Pfam" id="PF13202">
    <property type="entry name" value="EF-hand_5"/>
    <property type="match status" value="3"/>
</dbReference>
<dbReference type="PROSITE" id="PS50222">
    <property type="entry name" value="EF_HAND_2"/>
    <property type="match status" value="1"/>
</dbReference>
<organism evidence="4 5">
    <name type="scientific">Asticcacaulis aquaticus</name>
    <dbReference type="NCBI Taxonomy" id="2984212"/>
    <lineage>
        <taxon>Bacteria</taxon>
        <taxon>Pseudomonadati</taxon>
        <taxon>Pseudomonadota</taxon>
        <taxon>Alphaproteobacteria</taxon>
        <taxon>Caulobacterales</taxon>
        <taxon>Caulobacteraceae</taxon>
        <taxon>Asticcacaulis</taxon>
    </lineage>
</organism>
<dbReference type="InterPro" id="IPR018247">
    <property type="entry name" value="EF_Hand_1_Ca_BS"/>
</dbReference>
<feature type="region of interest" description="Disordered" evidence="1">
    <location>
        <begin position="31"/>
        <end position="56"/>
    </location>
</feature>
<accession>A0ABT5HXB9</accession>
<dbReference type="PROSITE" id="PS00018">
    <property type="entry name" value="EF_HAND_1"/>
    <property type="match status" value="2"/>
</dbReference>
<dbReference type="InterPro" id="IPR002048">
    <property type="entry name" value="EF_hand_dom"/>
</dbReference>
<gene>
    <name evidence="4" type="ORF">PQU92_15665</name>
</gene>
<dbReference type="CDD" id="cd00051">
    <property type="entry name" value="EFh"/>
    <property type="match status" value="1"/>
</dbReference>
<evidence type="ECO:0000313" key="4">
    <source>
        <dbReference type="EMBL" id="MDC7684722.1"/>
    </source>
</evidence>
<dbReference type="RefSeq" id="WP_272749194.1">
    <property type="nucleotide sequence ID" value="NZ_JAQQKX010000015.1"/>
</dbReference>
<dbReference type="EMBL" id="JAQQKX010000015">
    <property type="protein sequence ID" value="MDC7684722.1"/>
    <property type="molecule type" value="Genomic_DNA"/>
</dbReference>
<feature type="domain" description="EF-hand" evidence="3">
    <location>
        <begin position="43"/>
        <end position="70"/>
    </location>
</feature>
<feature type="compositionally biased region" description="Basic and acidic residues" evidence="1">
    <location>
        <begin position="107"/>
        <end position="118"/>
    </location>
</feature>
<dbReference type="Gene3D" id="1.10.238.10">
    <property type="entry name" value="EF-hand"/>
    <property type="match status" value="2"/>
</dbReference>
<dbReference type="Proteomes" id="UP001214854">
    <property type="component" value="Unassembled WGS sequence"/>
</dbReference>
<name>A0ABT5HXB9_9CAUL</name>
<comment type="caution">
    <text evidence="4">The sequence shown here is derived from an EMBL/GenBank/DDBJ whole genome shotgun (WGS) entry which is preliminary data.</text>
</comment>
<keyword evidence="5" id="KW-1185">Reference proteome</keyword>
<feature type="compositionally biased region" description="Gly residues" evidence="1">
    <location>
        <begin position="119"/>
        <end position="131"/>
    </location>
</feature>
<keyword evidence="2" id="KW-0732">Signal</keyword>